<dbReference type="OrthoDB" id="626167at2759"/>
<evidence type="ECO:0000313" key="1">
    <source>
        <dbReference type="EMBL" id="RFU72176.1"/>
    </source>
</evidence>
<protein>
    <submittedName>
        <fullName evidence="1">Pdz dhr glgf</fullName>
    </submittedName>
</protein>
<dbReference type="Proteomes" id="UP000266272">
    <property type="component" value="Unassembled WGS sequence"/>
</dbReference>
<dbReference type="STRING" id="490622.A0A395N7T1"/>
<sequence>MVADSRVEDIAARFDNIQAYDDVGPLVVTVEHGSAQNHSLVWKTDRLVQGYLTLCYDAKPYQDGVLSSSINTLGIYNDGLISIAASFIPIPAVKEPTNVDVNIEWDISQSPQKTRILSSFGEGNISQKATSLTTLSECVFMVGWINSFTPPTSTAEGGFRGIHWLGTLPDNLSSMTEFTSNMFPRLSAFFKDDSTSCQIFLRKVPRGLRATQVTGGTLIDYDEDTKEEHDWDIVRLFNSSMIATWAYLDLEDDGTSNDWFTKGYHHPIRISHLYTIYLPYRFGQRTPDYFRATLNGYFSSYFTNPFINYPLDKIPSDSWHGQSALAMRSCIYMIRMDAYTRRASVARNAGILRPIDEIVADISSRRLRGEKVQVKDWMKNLGD</sequence>
<comment type="caution">
    <text evidence="1">The sequence shown here is derived from an EMBL/GenBank/DDBJ whole genome shotgun (WGS) entry which is preliminary data.</text>
</comment>
<evidence type="ECO:0000313" key="2">
    <source>
        <dbReference type="Proteomes" id="UP000266272"/>
    </source>
</evidence>
<proteinExistence type="predicted"/>
<organism evidence="1 2">
    <name type="scientific">Trichoderma arundinaceum</name>
    <dbReference type="NCBI Taxonomy" id="490622"/>
    <lineage>
        <taxon>Eukaryota</taxon>
        <taxon>Fungi</taxon>
        <taxon>Dikarya</taxon>
        <taxon>Ascomycota</taxon>
        <taxon>Pezizomycotina</taxon>
        <taxon>Sordariomycetes</taxon>
        <taxon>Hypocreomycetidae</taxon>
        <taxon>Hypocreales</taxon>
        <taxon>Hypocreaceae</taxon>
        <taxon>Trichoderma</taxon>
    </lineage>
</organism>
<dbReference type="EMBL" id="PXOA01000946">
    <property type="protein sequence ID" value="RFU72176.1"/>
    <property type="molecule type" value="Genomic_DNA"/>
</dbReference>
<gene>
    <name evidence="1" type="ORF">TARUN_10086</name>
</gene>
<accession>A0A395N7T1</accession>
<dbReference type="AlphaFoldDB" id="A0A395N7T1"/>
<reference evidence="1 2" key="1">
    <citation type="journal article" date="2018" name="PLoS Pathog.">
        <title>Evolution of structural diversity of trichothecenes, a family of toxins produced by plant pathogenic and entomopathogenic fungi.</title>
        <authorList>
            <person name="Proctor R.H."/>
            <person name="McCormick S.P."/>
            <person name="Kim H.S."/>
            <person name="Cardoza R.E."/>
            <person name="Stanley A.M."/>
            <person name="Lindo L."/>
            <person name="Kelly A."/>
            <person name="Brown D.W."/>
            <person name="Lee T."/>
            <person name="Vaughan M.M."/>
            <person name="Alexander N.J."/>
            <person name="Busman M."/>
            <person name="Gutierrez S."/>
        </authorList>
    </citation>
    <scope>NUCLEOTIDE SEQUENCE [LARGE SCALE GENOMIC DNA]</scope>
    <source>
        <strain evidence="1 2">IBT 40837</strain>
    </source>
</reference>
<keyword evidence="2" id="KW-1185">Reference proteome</keyword>
<name>A0A395N7T1_TRIAR</name>